<dbReference type="InterPro" id="IPR037284">
    <property type="entry name" value="SUF_FeS_clus_asmbl_SufBD_sf"/>
</dbReference>
<organism evidence="4 5">
    <name type="scientific">Guptibacillus hwajinpoensis</name>
    <dbReference type="NCBI Taxonomy" id="208199"/>
    <lineage>
        <taxon>Bacteria</taxon>
        <taxon>Bacillati</taxon>
        <taxon>Bacillota</taxon>
        <taxon>Bacilli</taxon>
        <taxon>Bacillales</taxon>
        <taxon>Guptibacillaceae</taxon>
        <taxon>Guptibacillus</taxon>
    </lineage>
</organism>
<evidence type="ECO:0000313" key="5">
    <source>
        <dbReference type="Proteomes" id="UP000035996"/>
    </source>
</evidence>
<proteinExistence type="inferred from homology"/>
<dbReference type="Pfam" id="PF01458">
    <property type="entry name" value="SUFBD_core"/>
    <property type="match status" value="1"/>
</dbReference>
<feature type="domain" description="SUF system FeS cluster assembly SufBD N-terminal" evidence="3">
    <location>
        <begin position="95"/>
        <end position="172"/>
    </location>
</feature>
<dbReference type="InterPro" id="IPR055346">
    <property type="entry name" value="Fe-S_cluster_assembly_SufBD"/>
</dbReference>
<dbReference type="OrthoDB" id="9803529at2"/>
<dbReference type="SUPFAM" id="SSF101960">
    <property type="entry name" value="Stabilizer of iron transporter SufD"/>
    <property type="match status" value="1"/>
</dbReference>
<gene>
    <name evidence="4" type="ORF">AB986_14810</name>
</gene>
<evidence type="ECO:0000256" key="1">
    <source>
        <dbReference type="ARBA" id="ARBA00043967"/>
    </source>
</evidence>
<evidence type="ECO:0000259" key="3">
    <source>
        <dbReference type="Pfam" id="PF19295"/>
    </source>
</evidence>
<dbReference type="PANTHER" id="PTHR30508">
    <property type="entry name" value="FES CLUSTER ASSEMBLY PROTEIN SUF"/>
    <property type="match status" value="1"/>
</dbReference>
<name>A0A0J6CVF3_9BACL</name>
<comment type="caution">
    <text evidence="4">The sequence shown here is derived from an EMBL/GenBank/DDBJ whole genome shotgun (WGS) entry which is preliminary data.</text>
</comment>
<dbReference type="AlphaFoldDB" id="A0A0J6CVF3"/>
<evidence type="ECO:0000259" key="2">
    <source>
        <dbReference type="Pfam" id="PF01458"/>
    </source>
</evidence>
<sequence length="435" mass="48373">MSVDTKIAFDQDYIKSFSEKRQEPKWMESLRLKALEKSENLPMPKPDKTKIDKWNFTSFKHDVPADAISSLDDLPKDVRELVAKDQQSGNLLVHRNSTPVFHQLSEELKEQGVIFTDIQTALQEHGDLVEKYFMKDVMKVDENRLTAVHAALLNGGTFLYVPRNVEVDVPVQALYWQEDPEAGLFNHVIIVAEDNSSVTYVENYLSYGNDEESVANIIAEVHVGQNARVTFGSVDNFSKGVTTYVNRRANVARDGKVDWALAQMNDGNTVSTNTTHLIGDGSNADSKTVTIGRGDQKQNFTNQIIHHGKNSEGMLLVHGVQKDSASAIFNGVTKIEHGAAKSNGEQTQRVLMMNEKARGDANPILLIDEDDVMAGHAASVGKVDPIQLYYLQSRGISRHEAERLIIHGFLAPVINELPIEGVRKRAVEVTEGKVN</sequence>
<protein>
    <submittedName>
        <fullName evidence="4">Fe-S cluster assembly protein SufD</fullName>
    </submittedName>
</protein>
<dbReference type="EMBL" id="LELK01000004">
    <property type="protein sequence ID" value="KMM37145.1"/>
    <property type="molecule type" value="Genomic_DNA"/>
</dbReference>
<dbReference type="GeneID" id="301328871"/>
<dbReference type="Pfam" id="PF19295">
    <property type="entry name" value="SufBD_N"/>
    <property type="match status" value="1"/>
</dbReference>
<evidence type="ECO:0000313" key="4">
    <source>
        <dbReference type="EMBL" id="KMM37145.1"/>
    </source>
</evidence>
<reference evidence="4" key="1">
    <citation type="submission" date="2015-06" db="EMBL/GenBank/DDBJ databases">
        <authorList>
            <person name="Liu B."/>
            <person name="Wang J."/>
            <person name="Zhu Y."/>
            <person name="Liu G."/>
            <person name="Chen Q."/>
            <person name="Zheng C."/>
            <person name="Che J."/>
            <person name="Ge C."/>
            <person name="Shi H."/>
            <person name="Pan Z."/>
            <person name="Liu X."/>
        </authorList>
    </citation>
    <scope>NUCLEOTIDE SEQUENCE [LARGE SCALE GENOMIC DNA]</scope>
    <source>
        <strain evidence="4">DSM 16346</strain>
    </source>
</reference>
<feature type="domain" description="SUF system FeS cluster assembly SufBD core" evidence="2">
    <location>
        <begin position="178"/>
        <end position="409"/>
    </location>
</feature>
<accession>A0A0J6CVF3</accession>
<dbReference type="InterPro" id="IPR045595">
    <property type="entry name" value="SufBD_N"/>
</dbReference>
<dbReference type="InterPro" id="IPR011542">
    <property type="entry name" value="SUF_FeS_clus_asmbl_SufD"/>
</dbReference>
<dbReference type="RefSeq" id="WP_048311962.1">
    <property type="nucleotide sequence ID" value="NZ_CP119526.1"/>
</dbReference>
<dbReference type="PATRIC" id="fig|157733.3.peg.1032"/>
<dbReference type="STRING" id="157733.AB986_14810"/>
<dbReference type="InterPro" id="IPR000825">
    <property type="entry name" value="SUF_FeS_clus_asmbl_SufBD_core"/>
</dbReference>
<dbReference type="GO" id="GO:0016226">
    <property type="term" value="P:iron-sulfur cluster assembly"/>
    <property type="evidence" value="ECO:0007669"/>
    <property type="project" value="InterPro"/>
</dbReference>
<comment type="similarity">
    <text evidence="1">Belongs to the iron-sulfur cluster assembly SufBD family.</text>
</comment>
<dbReference type="NCBIfam" id="TIGR01981">
    <property type="entry name" value="sufD"/>
    <property type="match status" value="1"/>
</dbReference>
<keyword evidence="5" id="KW-1185">Reference proteome</keyword>
<dbReference type="Proteomes" id="UP000035996">
    <property type="component" value="Unassembled WGS sequence"/>
</dbReference>
<dbReference type="PANTHER" id="PTHR30508:SF1">
    <property type="entry name" value="UPF0051 PROTEIN ABCI8, CHLOROPLASTIC-RELATED"/>
    <property type="match status" value="1"/>
</dbReference>